<gene>
    <name evidence="3" type="ORF">AVDCRST_MAG04-187</name>
</gene>
<dbReference type="AlphaFoldDB" id="A0A6J4H674"/>
<name>A0A6J4H674_9PROT</name>
<evidence type="ECO:0000313" key="3">
    <source>
        <dbReference type="EMBL" id="CAA9212556.1"/>
    </source>
</evidence>
<dbReference type="Gene3D" id="3.30.420.40">
    <property type="match status" value="1"/>
</dbReference>
<feature type="compositionally biased region" description="Low complexity" evidence="2">
    <location>
        <begin position="1"/>
        <end position="21"/>
    </location>
</feature>
<accession>A0A6J4H674</accession>
<protein>
    <recommendedName>
        <fullName evidence="4">Glucokinase</fullName>
    </recommendedName>
</protein>
<feature type="region of interest" description="Disordered" evidence="2">
    <location>
        <begin position="1"/>
        <end position="43"/>
    </location>
</feature>
<evidence type="ECO:0000256" key="1">
    <source>
        <dbReference type="ARBA" id="ARBA00006479"/>
    </source>
</evidence>
<proteinExistence type="inferred from homology"/>
<evidence type="ECO:0000256" key="2">
    <source>
        <dbReference type="SAM" id="MobiDB-lite"/>
    </source>
</evidence>
<dbReference type="PANTHER" id="PTHR18964">
    <property type="entry name" value="ROK (REPRESSOR, ORF, KINASE) FAMILY"/>
    <property type="match status" value="1"/>
</dbReference>
<dbReference type="EMBL" id="CADCTL010000011">
    <property type="protein sequence ID" value="CAA9212556.1"/>
    <property type="molecule type" value="Genomic_DNA"/>
</dbReference>
<evidence type="ECO:0008006" key="4">
    <source>
        <dbReference type="Google" id="ProtNLM"/>
    </source>
</evidence>
<organism evidence="3">
    <name type="scientific">uncultured Acetobacteraceae bacterium</name>
    <dbReference type="NCBI Taxonomy" id="169975"/>
    <lineage>
        <taxon>Bacteria</taxon>
        <taxon>Pseudomonadati</taxon>
        <taxon>Pseudomonadota</taxon>
        <taxon>Alphaproteobacteria</taxon>
        <taxon>Acetobacterales</taxon>
        <taxon>Acetobacteraceae</taxon>
        <taxon>environmental samples</taxon>
    </lineage>
</organism>
<dbReference type="InterPro" id="IPR043129">
    <property type="entry name" value="ATPase_NBD"/>
</dbReference>
<dbReference type="InterPro" id="IPR000600">
    <property type="entry name" value="ROK"/>
</dbReference>
<sequence length="381" mass="40427">MNLARQRAGGRNAAPPGAFPGCNSTRATMPDQAQRAALPPHGAKTLPWGVTVDAYNAEIRAGGGFLGDQASSRAFKAILDHWRAKLEDADEDPLGDTPTEAIGRRQLDKLLVEGDPEAAGLVHGVVEEFAQSLAEVAERLMQEEAWRGTERIVVGGGMRGSRVGELAMGRASMLLKGDGHEVDVVPIRHDPDEAGLIGGAHLAPADLLSGHEALLAVDIGGSNMRAGVVRHGLDEAPNLSAASVWDSEVWRHADEKPGREEAIERLLAMLHDLADKAEKRGLRLAPFVGVGCPGRINGSGRIERGGQNLPGDWEGGGFSLPGRIREGLPRIGGRDTVVVVHNDAVVQGLSQAPWMRDVRHWAVLTIGTGLGNASFTNRAED</sequence>
<reference evidence="3" key="1">
    <citation type="submission" date="2020-02" db="EMBL/GenBank/DDBJ databases">
        <authorList>
            <person name="Meier V. D."/>
        </authorList>
    </citation>
    <scope>NUCLEOTIDE SEQUENCE</scope>
    <source>
        <strain evidence="3">AVDCRST_MAG04</strain>
    </source>
</reference>
<dbReference type="PANTHER" id="PTHR18964:SF149">
    <property type="entry name" value="BIFUNCTIONAL UDP-N-ACETYLGLUCOSAMINE 2-EPIMERASE_N-ACETYLMANNOSAMINE KINASE"/>
    <property type="match status" value="1"/>
</dbReference>
<dbReference type="SUPFAM" id="SSF53067">
    <property type="entry name" value="Actin-like ATPase domain"/>
    <property type="match status" value="1"/>
</dbReference>
<comment type="similarity">
    <text evidence="1">Belongs to the ROK (NagC/XylR) family.</text>
</comment>